<feature type="chain" id="PRO_5045603714" description="DUF11 domain-containing protein" evidence="2">
    <location>
        <begin position="21"/>
        <end position="201"/>
    </location>
</feature>
<keyword evidence="1" id="KW-0472">Membrane</keyword>
<keyword evidence="1" id="KW-1133">Transmembrane helix</keyword>
<comment type="caution">
    <text evidence="3">The sequence shown here is derived from an EMBL/GenBank/DDBJ whole genome shotgun (WGS) entry which is preliminary data.</text>
</comment>
<protein>
    <recommendedName>
        <fullName evidence="5">DUF11 domain-containing protein</fullName>
    </recommendedName>
</protein>
<dbReference type="EMBL" id="JACTVJ010000061">
    <property type="protein sequence ID" value="MBC9719670.1"/>
    <property type="molecule type" value="Genomic_DNA"/>
</dbReference>
<name>A0ABR7SVY3_9ACTN</name>
<dbReference type="RefSeq" id="WP_187820066.1">
    <property type="nucleotide sequence ID" value="NZ_JACTVJ010000061.1"/>
</dbReference>
<dbReference type="Proteomes" id="UP000642284">
    <property type="component" value="Unassembled WGS sequence"/>
</dbReference>
<reference evidence="3 4" key="1">
    <citation type="submission" date="2020-08" db="EMBL/GenBank/DDBJ databases">
        <title>Genemic of Streptomyces polyaspartic.</title>
        <authorList>
            <person name="Liu W."/>
        </authorList>
    </citation>
    <scope>NUCLEOTIDE SEQUENCE [LARGE SCALE GENOMIC DNA]</scope>
    <source>
        <strain evidence="3 4">TRM66268-LWL</strain>
    </source>
</reference>
<proteinExistence type="predicted"/>
<evidence type="ECO:0000313" key="4">
    <source>
        <dbReference type="Proteomes" id="UP000642284"/>
    </source>
</evidence>
<feature type="signal peptide" evidence="2">
    <location>
        <begin position="1"/>
        <end position="20"/>
    </location>
</feature>
<keyword evidence="4" id="KW-1185">Reference proteome</keyword>
<organism evidence="3 4">
    <name type="scientific">Streptomyces polyasparticus</name>
    <dbReference type="NCBI Taxonomy" id="2767826"/>
    <lineage>
        <taxon>Bacteria</taxon>
        <taxon>Bacillati</taxon>
        <taxon>Actinomycetota</taxon>
        <taxon>Actinomycetes</taxon>
        <taxon>Kitasatosporales</taxon>
        <taxon>Streptomycetaceae</taxon>
        <taxon>Streptomyces</taxon>
    </lineage>
</organism>
<dbReference type="InterPro" id="IPR047589">
    <property type="entry name" value="DUF11_rpt"/>
</dbReference>
<keyword evidence="2" id="KW-0732">Signal</keyword>
<evidence type="ECO:0000256" key="2">
    <source>
        <dbReference type="SAM" id="SignalP"/>
    </source>
</evidence>
<accession>A0ABR7SVY3</accession>
<evidence type="ECO:0000256" key="1">
    <source>
        <dbReference type="SAM" id="Phobius"/>
    </source>
</evidence>
<feature type="transmembrane region" description="Helical" evidence="1">
    <location>
        <begin position="168"/>
        <end position="188"/>
    </location>
</feature>
<evidence type="ECO:0008006" key="5">
    <source>
        <dbReference type="Google" id="ProtNLM"/>
    </source>
</evidence>
<gene>
    <name evidence="3" type="ORF">H9Y04_45155</name>
</gene>
<sequence length="201" mass="20281">MPALLLVAPAALLLALPAAAAPAAPPVPPAMSIAVDDGRTTADTGDRLDYTVTLTNAGEKELRDLRIVQRLPSFAKALDAADGLKVHGDEVVWRGGVRAGDKAAFKMAATLRKPDVGQLRATSTACAYLGKSQSPVVCAADMDTLPAGAKADQAAMTAAQAAEGGPGAGPWAVGGGLLVAAALAAAWLRRRVRAEGARALA</sequence>
<evidence type="ECO:0000313" key="3">
    <source>
        <dbReference type="EMBL" id="MBC9719670.1"/>
    </source>
</evidence>
<dbReference type="NCBIfam" id="TIGR01451">
    <property type="entry name" value="B_ant_repeat"/>
    <property type="match status" value="1"/>
</dbReference>
<keyword evidence="1" id="KW-0812">Transmembrane</keyword>